<proteinExistence type="predicted"/>
<dbReference type="Pfam" id="PF06999">
    <property type="entry name" value="Suc_Fer-like"/>
    <property type="match status" value="1"/>
</dbReference>
<protein>
    <submittedName>
        <fullName evidence="1">Uncharacterized protein</fullName>
    </submittedName>
</protein>
<dbReference type="Proteomes" id="UP000717328">
    <property type="component" value="Unassembled WGS sequence"/>
</dbReference>
<dbReference type="InterPro" id="IPR009737">
    <property type="entry name" value="Aim32/Apd1-like"/>
</dbReference>
<evidence type="ECO:0000313" key="2">
    <source>
        <dbReference type="Proteomes" id="UP000717328"/>
    </source>
</evidence>
<name>A0A9P7KJ04_9AGAR</name>
<dbReference type="EMBL" id="JABCKI010000007">
    <property type="protein sequence ID" value="KAG5654476.1"/>
    <property type="molecule type" value="Genomic_DNA"/>
</dbReference>
<keyword evidence="2" id="KW-1185">Reference proteome</keyword>
<reference evidence="1" key="2">
    <citation type="submission" date="2021-10" db="EMBL/GenBank/DDBJ databases">
        <title>Phylogenomics reveals ancestral predisposition of the termite-cultivated fungus Termitomyces towards a domesticated lifestyle.</title>
        <authorList>
            <person name="Auxier B."/>
            <person name="Grum-Grzhimaylo A."/>
            <person name="Cardenas M.E."/>
            <person name="Lodge J.D."/>
            <person name="Laessoe T."/>
            <person name="Pedersen O."/>
            <person name="Smith M.E."/>
            <person name="Kuyper T.W."/>
            <person name="Franco-Molano E.A."/>
            <person name="Baroni T.J."/>
            <person name="Aanen D.K."/>
        </authorList>
    </citation>
    <scope>NUCLEOTIDE SEQUENCE</scope>
    <source>
        <strain evidence="1">D49</strain>
    </source>
</reference>
<dbReference type="PANTHER" id="PTHR31902">
    <property type="entry name" value="ACTIN PATCHES DISTAL PROTEIN 1"/>
    <property type="match status" value="1"/>
</dbReference>
<reference evidence="1" key="1">
    <citation type="submission" date="2021-02" db="EMBL/GenBank/DDBJ databases">
        <authorList>
            <person name="Nieuwenhuis M."/>
            <person name="Van De Peppel L.J.J."/>
        </authorList>
    </citation>
    <scope>NUCLEOTIDE SEQUENCE</scope>
    <source>
        <strain evidence="1">D49</strain>
    </source>
</reference>
<dbReference type="PANTHER" id="PTHR31902:SF14">
    <property type="entry name" value="ACTIN PATCHES DISTAL PROTEIN 1"/>
    <property type="match status" value="1"/>
</dbReference>
<gene>
    <name evidence="1" type="ORF">H0H81_001975</name>
</gene>
<comment type="caution">
    <text evidence="1">The sequence shown here is derived from an EMBL/GenBank/DDBJ whole genome shotgun (WGS) entry which is preliminary data.</text>
</comment>
<sequence>MFTLRRLQAMVLGHELDPDNIRAQLEASNVPVTTADCRNCSDPCEEGHESYPGRFDVDRETQMLGSIKPYRRQVIISTGKSDWDREVTDTKGSLAAYLLSAQNRSSFPIAEPTPPTTPAQTVRPVAGVFSSSDSTKISILNGSHNTMSEDLDQETVLVFPDYTLVADVPRTREGAQGLWETAVDPSVQRGDAVLEKTPFKTWVLPYSCVILLCSHKRRDGRCGISAPKLEQAFVHSLQENGWAADTHLECHCLMGRPLEEFQGTPEETKQHIEKELREVTSTRGIV</sequence>
<organism evidence="1 2">
    <name type="scientific">Sphagnurus paluster</name>
    <dbReference type="NCBI Taxonomy" id="117069"/>
    <lineage>
        <taxon>Eukaryota</taxon>
        <taxon>Fungi</taxon>
        <taxon>Dikarya</taxon>
        <taxon>Basidiomycota</taxon>
        <taxon>Agaricomycotina</taxon>
        <taxon>Agaricomycetes</taxon>
        <taxon>Agaricomycetidae</taxon>
        <taxon>Agaricales</taxon>
        <taxon>Tricholomatineae</taxon>
        <taxon>Lyophyllaceae</taxon>
        <taxon>Sphagnurus</taxon>
    </lineage>
</organism>
<evidence type="ECO:0000313" key="1">
    <source>
        <dbReference type="EMBL" id="KAG5654476.1"/>
    </source>
</evidence>
<accession>A0A9P7KJ04</accession>
<dbReference type="OrthoDB" id="10253744at2759"/>
<dbReference type="AlphaFoldDB" id="A0A9P7KJ04"/>